<evidence type="ECO:0000256" key="5">
    <source>
        <dbReference type="ARBA" id="ARBA00023002"/>
    </source>
</evidence>
<evidence type="ECO:0000256" key="1">
    <source>
        <dbReference type="ARBA" id="ARBA00001974"/>
    </source>
</evidence>
<evidence type="ECO:0000256" key="7">
    <source>
        <dbReference type="PROSITE-ProRule" id="PRU00335"/>
    </source>
</evidence>
<evidence type="ECO:0000313" key="9">
    <source>
        <dbReference type="EMBL" id="SDH62618.1"/>
    </source>
</evidence>
<dbReference type="AlphaFoldDB" id="A0A1G8DYG3"/>
<dbReference type="PROSITE" id="PS50977">
    <property type="entry name" value="HTH_TETR_2"/>
    <property type="match status" value="1"/>
</dbReference>
<keyword evidence="4" id="KW-0274">FAD</keyword>
<dbReference type="GO" id="GO:0019646">
    <property type="term" value="P:aerobic electron transport chain"/>
    <property type="evidence" value="ECO:0007669"/>
    <property type="project" value="TreeGrafter"/>
</dbReference>
<dbReference type="PANTHER" id="PTHR42913:SF3">
    <property type="entry name" value="64 KDA MITOCHONDRIAL NADH DEHYDROGENASE (EUROFUNG)"/>
    <property type="match status" value="1"/>
</dbReference>
<keyword evidence="6 7" id="KW-0238">DNA-binding</keyword>
<dbReference type="PANTHER" id="PTHR42913">
    <property type="entry name" value="APOPTOSIS-INDUCING FACTOR 1"/>
    <property type="match status" value="1"/>
</dbReference>
<evidence type="ECO:0000256" key="6">
    <source>
        <dbReference type="ARBA" id="ARBA00023125"/>
    </source>
</evidence>
<dbReference type="InterPro" id="IPR001647">
    <property type="entry name" value="HTH_TetR"/>
</dbReference>
<dbReference type="EMBL" id="FNDK01000008">
    <property type="protein sequence ID" value="SDH62618.1"/>
    <property type="molecule type" value="Genomic_DNA"/>
</dbReference>
<keyword evidence="10" id="KW-1185">Reference proteome</keyword>
<dbReference type="InterPro" id="IPR023753">
    <property type="entry name" value="FAD/NAD-binding_dom"/>
</dbReference>
<dbReference type="InterPro" id="IPR009057">
    <property type="entry name" value="Homeodomain-like_sf"/>
</dbReference>
<keyword evidence="5" id="KW-0560">Oxidoreductase</keyword>
<evidence type="ECO:0000256" key="4">
    <source>
        <dbReference type="ARBA" id="ARBA00022827"/>
    </source>
</evidence>
<evidence type="ECO:0000313" key="10">
    <source>
        <dbReference type="Proteomes" id="UP000199163"/>
    </source>
</evidence>
<dbReference type="SUPFAM" id="SSF46689">
    <property type="entry name" value="Homeodomain-like"/>
    <property type="match status" value="1"/>
</dbReference>
<dbReference type="SUPFAM" id="SSF51905">
    <property type="entry name" value="FAD/NAD(P)-binding domain"/>
    <property type="match status" value="1"/>
</dbReference>
<comment type="cofactor">
    <cofactor evidence="1">
        <name>FAD</name>
        <dbReference type="ChEBI" id="CHEBI:57692"/>
    </cofactor>
</comment>
<evidence type="ECO:0000256" key="3">
    <source>
        <dbReference type="ARBA" id="ARBA00022630"/>
    </source>
</evidence>
<dbReference type="PRINTS" id="PR00455">
    <property type="entry name" value="HTHTETR"/>
</dbReference>
<evidence type="ECO:0000259" key="8">
    <source>
        <dbReference type="PROSITE" id="PS50977"/>
    </source>
</evidence>
<dbReference type="GO" id="GO:0003677">
    <property type="term" value="F:DNA binding"/>
    <property type="evidence" value="ECO:0007669"/>
    <property type="project" value="UniProtKB-UniRule"/>
</dbReference>
<dbReference type="PROSITE" id="PS01081">
    <property type="entry name" value="HTH_TETR_1"/>
    <property type="match status" value="1"/>
</dbReference>
<feature type="DNA-binding region" description="H-T-H motif" evidence="7">
    <location>
        <begin position="32"/>
        <end position="51"/>
    </location>
</feature>
<evidence type="ECO:0000256" key="2">
    <source>
        <dbReference type="ARBA" id="ARBA00005272"/>
    </source>
</evidence>
<dbReference type="STRING" id="568899.SAMN05192534_10872"/>
<gene>
    <name evidence="9" type="ORF">SAMN05192534_10872</name>
</gene>
<dbReference type="Pfam" id="PF07992">
    <property type="entry name" value="Pyr_redox_2"/>
    <property type="match status" value="1"/>
</dbReference>
<proteinExistence type="inferred from homology"/>
<reference evidence="10" key="1">
    <citation type="submission" date="2016-10" db="EMBL/GenBank/DDBJ databases">
        <authorList>
            <person name="Varghese N."/>
            <person name="Submissions S."/>
        </authorList>
    </citation>
    <scope>NUCLEOTIDE SEQUENCE [LARGE SCALE GENOMIC DNA]</scope>
    <source>
        <strain evidence="10">DSM 21632</strain>
    </source>
</reference>
<name>A0A1G8DYG3_9BACI</name>
<dbReference type="InterPro" id="IPR036271">
    <property type="entry name" value="Tet_transcr_reg_TetR-rel_C_sf"/>
</dbReference>
<dbReference type="Gene3D" id="3.50.50.100">
    <property type="match status" value="1"/>
</dbReference>
<comment type="similarity">
    <text evidence="2">Belongs to the NADH dehydrogenase family.</text>
</comment>
<protein>
    <submittedName>
        <fullName evidence="9">Transcriptional regulator, TetR family</fullName>
    </submittedName>
</protein>
<dbReference type="Gene3D" id="1.10.357.10">
    <property type="entry name" value="Tetracycline Repressor, domain 2"/>
    <property type="match status" value="1"/>
</dbReference>
<dbReference type="InterPro" id="IPR023772">
    <property type="entry name" value="DNA-bd_HTH_TetR-type_CS"/>
</dbReference>
<dbReference type="InterPro" id="IPR051169">
    <property type="entry name" value="NADH-Q_oxidoreductase"/>
</dbReference>
<keyword evidence="3" id="KW-0285">Flavoprotein</keyword>
<sequence length="547" mass="62129">MMKRTEKKQQTRENILKAAVSLFREKGFDDTTVQEITEAADIAKGTFFNYFPTKESIMEALAEDRLHQVDDYLHTYGLNRVTFISKLRAHISFFLGEYHFNPALTRRVWQRVIEQQSLLLETWHELLEVGIKRKEIKADTDAGLWANVINSHFYYTLAVCEAETRETFLDELMLLLHTSLKEILTKRGDRAMKKMVIVGGGYGGMRILQRLLPNDLPDDIELVLVDKLPYHCFKTEYYALAAGTESDHEVRVPFPQHERLSLHFGTVDAIDRENRQIIMKGEEPVSYDILVIGLGCEDKYHGVPGAEENTYSIQSMENTRRTYEALNNLPAQSIVSIVGAGLSGVEVASELRESRSDLHIKLFDRGETILPMFPKRLSNYVQNWFEKHEVDVISNSNITKVEKSGLYNHDEFIKSDAIIWTAGIQPNKVVRDLDVEKDEKGRVVLTPHHHLPDDEHTFVVGDCASLPHAPSAQLAEGQADQIATVLKKRWNNETLPEELPKIKLKGVLGSLGKKHGFGVMGDTALTGRVARLLKSGVLWMYKHHSGV</sequence>
<accession>A0A1G8DYG3</accession>
<dbReference type="InterPro" id="IPR036188">
    <property type="entry name" value="FAD/NAD-bd_sf"/>
</dbReference>
<dbReference type="SUPFAM" id="SSF48498">
    <property type="entry name" value="Tetracyclin repressor-like, C-terminal domain"/>
    <property type="match status" value="1"/>
</dbReference>
<dbReference type="Proteomes" id="UP000199163">
    <property type="component" value="Unassembled WGS sequence"/>
</dbReference>
<dbReference type="Pfam" id="PF00440">
    <property type="entry name" value="TetR_N"/>
    <property type="match status" value="1"/>
</dbReference>
<organism evidence="9 10">
    <name type="scientific">Alteribacillus persepolensis</name>
    <dbReference type="NCBI Taxonomy" id="568899"/>
    <lineage>
        <taxon>Bacteria</taxon>
        <taxon>Bacillati</taxon>
        <taxon>Bacillota</taxon>
        <taxon>Bacilli</taxon>
        <taxon>Bacillales</taxon>
        <taxon>Bacillaceae</taxon>
        <taxon>Alteribacillus</taxon>
    </lineage>
</organism>
<dbReference type="GO" id="GO:0003955">
    <property type="term" value="F:NAD(P)H dehydrogenase (quinone) activity"/>
    <property type="evidence" value="ECO:0007669"/>
    <property type="project" value="TreeGrafter"/>
</dbReference>
<feature type="domain" description="HTH tetR-type" evidence="8">
    <location>
        <begin position="9"/>
        <end position="69"/>
    </location>
</feature>
<dbReference type="PRINTS" id="PR00368">
    <property type="entry name" value="FADPNR"/>
</dbReference>
<dbReference type="PRINTS" id="PR00411">
    <property type="entry name" value="PNDRDTASEI"/>
</dbReference>